<sequence>MTLRYGLADAWGLDSFRKMSKKSFTFDNSRFGHQTAVSRIDKFMVSQGIEERGGRVESTTSIRKLSDHSLLTIKIWGLHPPPNNQARYFDVTILSEKNGKDELLKAWSGEARPSSSQNWAK</sequence>
<reference evidence="1" key="1">
    <citation type="submission" date="2024-03" db="EMBL/GenBank/DDBJ databases">
        <authorList>
            <consortium name="ELIXIR-Norway"/>
            <consortium name="Elixir Norway"/>
        </authorList>
    </citation>
    <scope>NUCLEOTIDE SEQUENCE</scope>
</reference>
<dbReference type="EMBL" id="OZ023709">
    <property type="protein sequence ID" value="CAK9882173.1"/>
    <property type="molecule type" value="Genomic_DNA"/>
</dbReference>
<organism evidence="1 2">
    <name type="scientific">Sphagnum jensenii</name>
    <dbReference type="NCBI Taxonomy" id="128206"/>
    <lineage>
        <taxon>Eukaryota</taxon>
        <taxon>Viridiplantae</taxon>
        <taxon>Streptophyta</taxon>
        <taxon>Embryophyta</taxon>
        <taxon>Bryophyta</taxon>
        <taxon>Sphagnophytina</taxon>
        <taxon>Sphagnopsida</taxon>
        <taxon>Sphagnales</taxon>
        <taxon>Sphagnaceae</taxon>
        <taxon>Sphagnum</taxon>
    </lineage>
</organism>
<dbReference type="Proteomes" id="UP001497522">
    <property type="component" value="Chromosome 8"/>
</dbReference>
<accession>A0ABP1C0B7</accession>
<evidence type="ECO:0000313" key="2">
    <source>
        <dbReference type="Proteomes" id="UP001497522"/>
    </source>
</evidence>
<protein>
    <submittedName>
        <fullName evidence="1">Uncharacterized protein</fullName>
    </submittedName>
</protein>
<keyword evidence="2" id="KW-1185">Reference proteome</keyword>
<evidence type="ECO:0000313" key="1">
    <source>
        <dbReference type="EMBL" id="CAK9882173.1"/>
    </source>
</evidence>
<proteinExistence type="predicted"/>
<gene>
    <name evidence="1" type="ORF">CSSPJE1EN2_LOCUS23529</name>
</gene>
<name>A0ABP1C0B7_9BRYO</name>